<sequence>MKLTLVMSMLLAAGAVTAQETEAPKEGDTAKEVETVQVNALRDPDFKTYRAFVGGLDAFEEKHKLAPAAALRFLLRPSTPNAGIEGVTIRIAGNETSLAVPLAADGTFVMPRKQAALDDDAEIILNRKKGSFRWRPDVRTPGVPANARRLGDLRLECEVRWAVERKEMSFAKRTMFSALGGPCTSKRVHVMQLAPRAIAGYRMVAGERSETAPAAALREDKVTYVAPLSDASWPDDALVEFEFSETK</sequence>
<gene>
    <name evidence="2" type="ORF">EJB06_10635</name>
</gene>
<accession>A0A430HMU9</accession>
<dbReference type="AlphaFoldDB" id="A0A430HMU9"/>
<organism evidence="2 3">
    <name type="scientific">Massilia atriviolacea</name>
    <dbReference type="NCBI Taxonomy" id="2495579"/>
    <lineage>
        <taxon>Bacteria</taxon>
        <taxon>Pseudomonadati</taxon>
        <taxon>Pseudomonadota</taxon>
        <taxon>Betaproteobacteria</taxon>
        <taxon>Burkholderiales</taxon>
        <taxon>Oxalobacteraceae</taxon>
        <taxon>Telluria group</taxon>
        <taxon>Massilia</taxon>
    </lineage>
</organism>
<keyword evidence="1" id="KW-0732">Signal</keyword>
<dbReference type="EMBL" id="RXLQ01000005">
    <property type="protein sequence ID" value="RSZ58802.1"/>
    <property type="molecule type" value="Genomic_DNA"/>
</dbReference>
<dbReference type="OrthoDB" id="8756031at2"/>
<feature type="signal peptide" evidence="1">
    <location>
        <begin position="1"/>
        <end position="18"/>
    </location>
</feature>
<evidence type="ECO:0000313" key="3">
    <source>
        <dbReference type="Proteomes" id="UP000278085"/>
    </source>
</evidence>
<dbReference type="Proteomes" id="UP000278085">
    <property type="component" value="Unassembled WGS sequence"/>
</dbReference>
<dbReference type="RefSeq" id="WP_126074008.1">
    <property type="nucleotide sequence ID" value="NZ_CP051166.1"/>
</dbReference>
<protein>
    <submittedName>
        <fullName evidence="2">Uncharacterized protein</fullName>
    </submittedName>
</protein>
<reference evidence="2 3" key="1">
    <citation type="submission" date="2018-12" db="EMBL/GenBank/DDBJ databases">
        <authorList>
            <person name="Yang E."/>
        </authorList>
    </citation>
    <scope>NUCLEOTIDE SEQUENCE [LARGE SCALE GENOMIC DNA]</scope>
    <source>
        <strain evidence="2 3">SOD</strain>
    </source>
</reference>
<comment type="caution">
    <text evidence="2">The sequence shown here is derived from an EMBL/GenBank/DDBJ whole genome shotgun (WGS) entry which is preliminary data.</text>
</comment>
<evidence type="ECO:0000256" key="1">
    <source>
        <dbReference type="SAM" id="SignalP"/>
    </source>
</evidence>
<name>A0A430HMU9_9BURK</name>
<proteinExistence type="predicted"/>
<feature type="chain" id="PRO_5019141826" evidence="1">
    <location>
        <begin position="19"/>
        <end position="247"/>
    </location>
</feature>
<keyword evidence="3" id="KW-1185">Reference proteome</keyword>
<evidence type="ECO:0000313" key="2">
    <source>
        <dbReference type="EMBL" id="RSZ58802.1"/>
    </source>
</evidence>